<evidence type="ECO:0000256" key="1">
    <source>
        <dbReference type="SAM" id="SignalP"/>
    </source>
</evidence>
<gene>
    <name evidence="2" type="ORF">FSCOSCO3_A029319</name>
</gene>
<protein>
    <submittedName>
        <fullName evidence="2">Uncharacterized protein</fullName>
    </submittedName>
</protein>
<evidence type="ECO:0000313" key="3">
    <source>
        <dbReference type="Proteomes" id="UP001314229"/>
    </source>
</evidence>
<feature type="signal peptide" evidence="1">
    <location>
        <begin position="1"/>
        <end position="23"/>
    </location>
</feature>
<keyword evidence="3" id="KW-1185">Reference proteome</keyword>
<sequence length="193" mass="21499">MSQYFTVLVSFGILSPFFLAVGAFECSEKEALLQPITNTEIQVSDCLMECTGMTFIKKIQLQDNRNIRLKDSTEGDLGEYCWSTELKCTIGESFQHAYVVLPVDISAVGHEQLEVKSAETTLHMHNSPTIVADNCGFRYDITQHFISNQRGTSFCVQVVTQHDVMGDKVLKCPPFLVTLWQTNPNQSKHGGGG</sequence>
<comment type="caution">
    <text evidence="2">The sequence shown here is derived from an EMBL/GenBank/DDBJ whole genome shotgun (WGS) entry which is preliminary data.</text>
</comment>
<dbReference type="EMBL" id="CAWUFR010000023">
    <property type="protein sequence ID" value="CAK6955886.1"/>
    <property type="molecule type" value="Genomic_DNA"/>
</dbReference>
<dbReference type="Proteomes" id="UP001314229">
    <property type="component" value="Unassembled WGS sequence"/>
</dbReference>
<name>A0AAV1N903_SCOSC</name>
<feature type="chain" id="PRO_5043326248" evidence="1">
    <location>
        <begin position="24"/>
        <end position="193"/>
    </location>
</feature>
<reference evidence="2 3" key="1">
    <citation type="submission" date="2024-01" db="EMBL/GenBank/DDBJ databases">
        <authorList>
            <person name="Alioto T."/>
            <person name="Alioto T."/>
            <person name="Gomez Garrido J."/>
        </authorList>
    </citation>
    <scope>NUCLEOTIDE SEQUENCE [LARGE SCALE GENOMIC DNA]</scope>
</reference>
<accession>A0AAV1N903</accession>
<evidence type="ECO:0000313" key="2">
    <source>
        <dbReference type="EMBL" id="CAK6955886.1"/>
    </source>
</evidence>
<dbReference type="AlphaFoldDB" id="A0AAV1N903"/>
<keyword evidence="1" id="KW-0732">Signal</keyword>
<organism evidence="2 3">
    <name type="scientific">Scomber scombrus</name>
    <name type="common">Atlantic mackerel</name>
    <name type="synonym">Scomber vernalis</name>
    <dbReference type="NCBI Taxonomy" id="13677"/>
    <lineage>
        <taxon>Eukaryota</taxon>
        <taxon>Metazoa</taxon>
        <taxon>Chordata</taxon>
        <taxon>Craniata</taxon>
        <taxon>Vertebrata</taxon>
        <taxon>Euteleostomi</taxon>
        <taxon>Actinopterygii</taxon>
        <taxon>Neopterygii</taxon>
        <taxon>Teleostei</taxon>
        <taxon>Neoteleostei</taxon>
        <taxon>Acanthomorphata</taxon>
        <taxon>Pelagiaria</taxon>
        <taxon>Scombriformes</taxon>
        <taxon>Scombridae</taxon>
        <taxon>Scomber</taxon>
    </lineage>
</organism>
<proteinExistence type="predicted"/>